<dbReference type="GO" id="GO:0030288">
    <property type="term" value="C:outer membrane-bounded periplasmic space"/>
    <property type="evidence" value="ECO:0007669"/>
    <property type="project" value="TreeGrafter"/>
</dbReference>
<dbReference type="InterPro" id="IPR058792">
    <property type="entry name" value="Beta-barrel_RND_2"/>
</dbReference>
<dbReference type="GO" id="GO:0060003">
    <property type="term" value="P:copper ion export"/>
    <property type="evidence" value="ECO:0007669"/>
    <property type="project" value="TreeGrafter"/>
</dbReference>
<evidence type="ECO:0000256" key="1">
    <source>
        <dbReference type="ARBA" id="ARBA00009477"/>
    </source>
</evidence>
<evidence type="ECO:0000259" key="7">
    <source>
        <dbReference type="Pfam" id="PF25975"/>
    </source>
</evidence>
<evidence type="ECO:0000313" key="8">
    <source>
        <dbReference type="EMBL" id="QEA12279.1"/>
    </source>
</evidence>
<protein>
    <submittedName>
        <fullName evidence="8">Efflux RND transporter periplasmic adaptor subunit</fullName>
    </submittedName>
</protein>
<dbReference type="Pfam" id="PF25975">
    <property type="entry name" value="CzcB_C"/>
    <property type="match status" value="1"/>
</dbReference>
<dbReference type="Pfam" id="PF25973">
    <property type="entry name" value="BSH_CzcB"/>
    <property type="match status" value="1"/>
</dbReference>
<proteinExistence type="inferred from homology"/>
<evidence type="ECO:0000256" key="2">
    <source>
        <dbReference type="ARBA" id="ARBA00022448"/>
    </source>
</evidence>
<dbReference type="Gene3D" id="2.40.50.100">
    <property type="match status" value="1"/>
</dbReference>
<evidence type="ECO:0000259" key="6">
    <source>
        <dbReference type="Pfam" id="PF25973"/>
    </source>
</evidence>
<feature type="chain" id="PRO_5022943142" evidence="4">
    <location>
        <begin position="27"/>
        <end position="392"/>
    </location>
</feature>
<feature type="signal peptide" evidence="4">
    <location>
        <begin position="1"/>
        <end position="26"/>
    </location>
</feature>
<evidence type="ECO:0000256" key="4">
    <source>
        <dbReference type="SAM" id="SignalP"/>
    </source>
</evidence>
<dbReference type="InterPro" id="IPR006143">
    <property type="entry name" value="RND_pump_MFP"/>
</dbReference>
<dbReference type="Gene3D" id="2.40.30.170">
    <property type="match status" value="1"/>
</dbReference>
<dbReference type="InterPro" id="IPR058647">
    <property type="entry name" value="BSH_CzcB-like"/>
</dbReference>
<dbReference type="PANTHER" id="PTHR30097">
    <property type="entry name" value="CATION EFFLUX SYSTEM PROTEIN CUSB"/>
    <property type="match status" value="1"/>
</dbReference>
<keyword evidence="9" id="KW-1185">Reference proteome</keyword>
<dbReference type="SUPFAM" id="SSF111369">
    <property type="entry name" value="HlyD-like secretion proteins"/>
    <property type="match status" value="1"/>
</dbReference>
<dbReference type="Pfam" id="PF25954">
    <property type="entry name" value="Beta-barrel_RND_2"/>
    <property type="match status" value="1"/>
</dbReference>
<feature type="coiled-coil region" evidence="3">
    <location>
        <begin position="168"/>
        <end position="195"/>
    </location>
</feature>
<gene>
    <name evidence="8" type="ORF">FOZ74_04070</name>
</gene>
<feature type="domain" description="CzcB-like C-terminal circularly permuted SH3-like" evidence="7">
    <location>
        <begin position="321"/>
        <end position="380"/>
    </location>
</feature>
<evidence type="ECO:0000256" key="3">
    <source>
        <dbReference type="SAM" id="Coils"/>
    </source>
</evidence>
<dbReference type="EMBL" id="CP042344">
    <property type="protein sequence ID" value="QEA12279.1"/>
    <property type="molecule type" value="Genomic_DNA"/>
</dbReference>
<dbReference type="RefSeq" id="WP_146911871.1">
    <property type="nucleotide sequence ID" value="NZ_CP042344.1"/>
</dbReference>
<dbReference type="Gene3D" id="2.40.420.20">
    <property type="match status" value="1"/>
</dbReference>
<accession>A0A5B8RRM3</accession>
<keyword evidence="3" id="KW-0175">Coiled coil</keyword>
<dbReference type="InterPro" id="IPR058649">
    <property type="entry name" value="CzcB_C"/>
</dbReference>
<organism evidence="8 9">
    <name type="scientific">Comamonas flocculans</name>
    <dbReference type="NCBI Taxonomy" id="2597701"/>
    <lineage>
        <taxon>Bacteria</taxon>
        <taxon>Pseudomonadati</taxon>
        <taxon>Pseudomonadota</taxon>
        <taxon>Betaproteobacteria</taxon>
        <taxon>Burkholderiales</taxon>
        <taxon>Comamonadaceae</taxon>
        <taxon>Comamonas</taxon>
    </lineage>
</organism>
<dbReference type="NCBIfam" id="TIGR01730">
    <property type="entry name" value="RND_mfp"/>
    <property type="match status" value="1"/>
</dbReference>
<dbReference type="KEGG" id="cof:FOZ74_04070"/>
<evidence type="ECO:0000259" key="5">
    <source>
        <dbReference type="Pfam" id="PF25954"/>
    </source>
</evidence>
<dbReference type="GO" id="GO:0015679">
    <property type="term" value="P:plasma membrane copper ion transport"/>
    <property type="evidence" value="ECO:0007669"/>
    <property type="project" value="TreeGrafter"/>
</dbReference>
<dbReference type="Proteomes" id="UP000321199">
    <property type="component" value="Chromosome"/>
</dbReference>
<dbReference type="AlphaFoldDB" id="A0A5B8RRM3"/>
<feature type="domain" description="CusB-like beta-barrel" evidence="5">
    <location>
        <begin position="236"/>
        <end position="311"/>
    </location>
</feature>
<keyword evidence="4" id="KW-0732">Signal</keyword>
<dbReference type="OrthoDB" id="9768185at2"/>
<name>A0A5B8RRM3_9BURK</name>
<dbReference type="Gene3D" id="1.10.287.470">
    <property type="entry name" value="Helix hairpin bin"/>
    <property type="match status" value="1"/>
</dbReference>
<reference evidence="8 9" key="1">
    <citation type="submission" date="2019-07" db="EMBL/GenBank/DDBJ databases">
        <title>Complete genome sequence of Comamonas sp. NLF 7-7 isolated from livestock.</title>
        <authorList>
            <person name="Kim D.H."/>
            <person name="Kim J.G."/>
        </authorList>
    </citation>
    <scope>NUCLEOTIDE SEQUENCE [LARGE SCALE GENOMIC DNA]</scope>
    <source>
        <strain evidence="8 9">NLF 7-7</strain>
    </source>
</reference>
<feature type="domain" description="CzcB-like barrel-sandwich hybrid" evidence="6">
    <location>
        <begin position="93"/>
        <end position="233"/>
    </location>
</feature>
<dbReference type="GO" id="GO:0022857">
    <property type="term" value="F:transmembrane transporter activity"/>
    <property type="evidence" value="ECO:0007669"/>
    <property type="project" value="InterPro"/>
</dbReference>
<dbReference type="FunFam" id="2.40.30.170:FF:000010">
    <property type="entry name" value="Efflux RND transporter periplasmic adaptor subunit"/>
    <property type="match status" value="1"/>
</dbReference>
<sequence length="392" mass="41255">MIHSLTLFRRVPAVCAVLAAALLATACGGGKSATEAGSSQVVSAAETEHAEGPELKLSPQEAERAGLQVRTLEPQPLRSVVTVTATIKPNQDRFARVAPRVEGRLLEVSGRLGETVRAGQVLATLDSVALGEAQSALRQAQAAQRVTQADFDRAQGLAADEIIPQKDLLRARSELDKANAELRATRDKLRLLGANGGEADFTLRAPIAGTVIERKGAAGELVTPSEAVFTVADLSKVWIEANLSEDLLGRVQVGAPASVSVDAYPGTRFAGRVTYIASVLDSNTRTVPARIEVDNADTRLKLEMFATAAIDTGAVQGQVLSVPDAAVVLMQGQPTVYVQVDGGYYARAVETGDKQGGRTVIKSGVQAGERVVMAGTYALKARQLKSQISDSH</sequence>
<dbReference type="PANTHER" id="PTHR30097:SF15">
    <property type="entry name" value="CATION EFFLUX SYSTEM PROTEIN CUSB"/>
    <property type="match status" value="1"/>
</dbReference>
<keyword evidence="2" id="KW-0813">Transport</keyword>
<dbReference type="GO" id="GO:0046914">
    <property type="term" value="F:transition metal ion binding"/>
    <property type="evidence" value="ECO:0007669"/>
    <property type="project" value="TreeGrafter"/>
</dbReference>
<dbReference type="InterPro" id="IPR051909">
    <property type="entry name" value="MFP_Cation_Efflux"/>
</dbReference>
<evidence type="ECO:0000313" key="9">
    <source>
        <dbReference type="Proteomes" id="UP000321199"/>
    </source>
</evidence>
<comment type="similarity">
    <text evidence="1">Belongs to the membrane fusion protein (MFP) (TC 8.A.1) family.</text>
</comment>
<dbReference type="GO" id="GO:0016020">
    <property type="term" value="C:membrane"/>
    <property type="evidence" value="ECO:0007669"/>
    <property type="project" value="InterPro"/>
</dbReference>